<dbReference type="PROSITE" id="PS51469">
    <property type="entry name" value="SUN"/>
    <property type="match status" value="1"/>
</dbReference>
<dbReference type="WBParaSite" id="maker-uti_cns_0000454-snap-gene-1.5-mRNA-1">
    <property type="protein sequence ID" value="maker-uti_cns_0000454-snap-gene-1.5-mRNA-1"/>
    <property type="gene ID" value="maker-uti_cns_0000454-snap-gene-1.5"/>
</dbReference>
<evidence type="ECO:0000256" key="2">
    <source>
        <dbReference type="SAM" id="Coils"/>
    </source>
</evidence>
<feature type="coiled-coil region" evidence="2">
    <location>
        <begin position="970"/>
        <end position="1039"/>
    </location>
</feature>
<dbReference type="Gene3D" id="3.80.10.10">
    <property type="entry name" value="Ribonuclease Inhibitor"/>
    <property type="match status" value="2"/>
</dbReference>
<feature type="coiled-coil region" evidence="2">
    <location>
        <begin position="1865"/>
        <end position="1901"/>
    </location>
</feature>
<feature type="coiled-coil region" evidence="2">
    <location>
        <begin position="1925"/>
        <end position="1952"/>
    </location>
</feature>
<feature type="coiled-coil region" evidence="2">
    <location>
        <begin position="855"/>
        <end position="941"/>
    </location>
</feature>
<evidence type="ECO:0000313" key="6">
    <source>
        <dbReference type="WBParaSite" id="maker-uti_cns_0000454-snap-gene-1.5-mRNA-1"/>
    </source>
</evidence>
<sequence>MAETIYDTVVSYIENCKASQLSANAFVLDVLQRLKDESAFDDDVETFDLKLCANNKLSNTRDIRLVDADAAVLCRTLRSSTIFVCVDLRYNSIGDSGAEAIADMLSSNKTITMLNLMCNNVGEAGAKAIAKSLHTNQTLLELNLAGNKINDAGGMLFAEALQVNATLEFLDLGDCDLKINAVIALSTVLKYNDSLRGINVNRPLLWTQQEETTVHMGEMLAQNRSLRELHLAKYEMRDFGANRIADGLVANRALTVLDLSCNRITRDGAKVLANVLCRDTPLQLLDLSYNRLECDGAKCIASALIGANTNLRCLVIKFNEIKSDGLVAVADSLKYNTSLERLFIWGNDLTDASCAAAYAELLGSSGRLREDDTDVRAYSVDDRWCLSQVNRDVDYRLYRFTAPVYGDQVPQDRRYLRECVWFMSAFGSPDGSSAFEELSSLNETFSYLNPNDHRLYHEVSPKSNYTYAYSGSYQTELLHRNWRSPNLSRSPLHSPPGNTAGCFAGSPSPFNIAPVSPVSIVGSSSASTASGSVGSSGIGIRERRRFSASTLSLHGSSESDRVLRSRCRAEGGVHCGHVDCRLHGVASLKSTSSGGRRSVRFKLRTADGDTLTAGDAAHEYDDDGSDDEDHQGDRGTVEATLSRQYYEGAQYQPDYAYNSGLSSRTTMSTVRTATTTTTTSRTMLANTKQKIVSGLFTAVAFSANLAKATAQFALAPLVSAISAVKDSVTAVSSSSRRSTRMLRFENCCVANMELRWNQELTEMRSMLNLLAQQRENDEAQRKLLLQRLAQQTNSQVVVGLDSTDENNSTEIERQIAVLRQADADQLQFTSSMSDRISKLEKAQLSLAGKLRQQILSELSGRMDIVTQRVRNEEERNEQAKHIAAAVNQLDTVEKAEKSLSKSVSEQQRAQQDAEKERLKLAADVKEQLGEYENRLSLLQKTLLEQKSLVTDTNNRLVLIEGSTSESAIAEKQQQQTLLDLQRDIEQKESEALVAKRLDSVEQKSDEERQKLAELLQQQLEKQQKQLTALMNSESKLNKQTSDISERLIAIEKMPPKASSTESVVKPSEGDTIYQTLTVKIQQQLNDNSQEIVSLKEADSEQKKNAASVADRLTAIEKASRENQDKMQQDMQQQMADFQKQLAQLRKDGDEQRESTTSLSGRLTTLESSVESATINESNENKDRSNLMKEFNEQLKQHQNQFELLRQTDSGHQELVTAIAKRLSSLETSMSSATSTRKQDDKSNEGEKISDVIRHQLGELKDQVSQLQQVEAEQRKLTATVSDRLDVVESKLASSSSTQQNDDAVAQQKLISDLQQNLVNYQRQIDLLKQADVQQIETDDSFVKRLIAVEKLVSEVKTGLRNSDSDREKQLLELRNLMETCQKQLSQLQESEIELRKSSVSMSERIESVHLMASSNHENATAERLKLASDLDNQNRLLQQMQLAESEQVTTISGISERLLAIEAVLSSAASLKDGGEDGKRRKAMIDLRQHLSDYQKQLEQLRQAEAEQKKLVEAVQQRLVSVESTLNSFGESKPVNVESAETSQPNSDLTKQNNEISVLQEKLKEYQVQIGAISERLDANEKISENASVEAKSAVALVKQFDSDEMQKELIAEMKNQLSGYEDQLKLLQDKESEKQKFVAKLSEQLTALEAAVSANALSKEAEVKKQEKQKSDLEKQLNAYQLQLALLKDAEAEQRKLSTAVSERLSALETASTLSDEHNSAERSKLAKTFEQQLSGYQEQLLLLKQFSTEQQSVNANVSDRLFALESSITSLGADKESLVEDLVKLKEAEAELRKLATSVSERLATVESTVALLTSSKSQYAADQSKLTVELQDQFSTYQQQLAVLKEAEVEQRKLALTVTKRLDELESSLKTVTKQVKAEDLKQQLEEYQRNLDAKHQIFVSNVSERINAVDASFSAAQENGLGEQQKLTVELQQQLNNYQQQLVLLQQTESDNKQRLFAVESSAASIAGEDEGRRQSIAALQRQVNNIEEQLAQLKDSPPVPGSSCNDTVNETYSAGNVTEAVRLHRQLAEYRRRLVAVERLASSSCNCSIRDFKAEDPFPNLVPDFALHSAGAYVVGTRCTVAYNGQASVVELFGFPVLAFSRSPTTALEPDTNLGECWAFQGFPGHLIVRLAVPARVSSVTIDHAAREVSYNASMSSAPRNFSVYGLESSYTAFTEAVILGSFVYNADTGPASQTFHLNSTTERYWEYVELVVESNHGNEMYTCLYRFRVHGLA</sequence>
<evidence type="ECO:0000259" key="4">
    <source>
        <dbReference type="PROSITE" id="PS51469"/>
    </source>
</evidence>
<evidence type="ECO:0000313" key="5">
    <source>
        <dbReference type="Proteomes" id="UP000095280"/>
    </source>
</evidence>
<dbReference type="SUPFAM" id="SSF52047">
    <property type="entry name" value="RNI-like"/>
    <property type="match status" value="2"/>
</dbReference>
<keyword evidence="5" id="KW-1185">Reference proteome</keyword>
<feature type="coiled-coil region" evidence="2">
    <location>
        <begin position="1549"/>
        <end position="1576"/>
    </location>
</feature>
<proteinExistence type="predicted"/>
<feature type="coiled-coil region" evidence="2">
    <location>
        <begin position="1657"/>
        <end position="1694"/>
    </location>
</feature>
<dbReference type="Proteomes" id="UP000095280">
    <property type="component" value="Unplaced"/>
</dbReference>
<organism evidence="5 6">
    <name type="scientific">Macrostomum lignano</name>
    <dbReference type="NCBI Taxonomy" id="282301"/>
    <lineage>
        <taxon>Eukaryota</taxon>
        <taxon>Metazoa</taxon>
        <taxon>Spiralia</taxon>
        <taxon>Lophotrochozoa</taxon>
        <taxon>Platyhelminthes</taxon>
        <taxon>Rhabditophora</taxon>
        <taxon>Macrostomorpha</taxon>
        <taxon>Macrostomida</taxon>
        <taxon>Macrostomidae</taxon>
        <taxon>Macrostomum</taxon>
    </lineage>
</organism>
<feature type="region of interest" description="Disordered" evidence="3">
    <location>
        <begin position="1225"/>
        <end position="1246"/>
    </location>
</feature>
<keyword evidence="1" id="KW-0677">Repeat</keyword>
<dbReference type="PANTHER" id="PTHR24111">
    <property type="entry name" value="LEUCINE-RICH REPEAT-CONTAINING PROTEIN 34"/>
    <property type="match status" value="1"/>
</dbReference>
<dbReference type="InterPro" id="IPR032675">
    <property type="entry name" value="LRR_dom_sf"/>
</dbReference>
<feature type="compositionally biased region" description="Low complexity" evidence="3">
    <location>
        <begin position="1154"/>
        <end position="1168"/>
    </location>
</feature>
<feature type="region of interest" description="Disordered" evidence="3">
    <location>
        <begin position="1145"/>
        <end position="1182"/>
    </location>
</feature>
<feature type="domain" description="SUN" evidence="4">
    <location>
        <begin position="2076"/>
        <end position="2239"/>
    </location>
</feature>
<dbReference type="Pfam" id="PF07738">
    <property type="entry name" value="Sad1_UNC"/>
    <property type="match status" value="1"/>
</dbReference>
<reference evidence="6" key="1">
    <citation type="submission" date="2016-11" db="UniProtKB">
        <authorList>
            <consortium name="WormBaseParasite"/>
        </authorList>
    </citation>
    <scope>IDENTIFICATION</scope>
</reference>
<feature type="compositionally biased region" description="Basic and acidic residues" evidence="3">
    <location>
        <begin position="1236"/>
        <end position="1246"/>
    </location>
</feature>
<feature type="compositionally biased region" description="Acidic residues" evidence="3">
    <location>
        <begin position="620"/>
        <end position="630"/>
    </location>
</feature>
<name>A0A1I8G105_9PLAT</name>
<dbReference type="PANTHER" id="PTHR24111:SF0">
    <property type="entry name" value="LEUCINE-RICH REPEAT-CONTAINING PROTEIN"/>
    <property type="match status" value="1"/>
</dbReference>
<dbReference type="InterPro" id="IPR001611">
    <property type="entry name" value="Leu-rich_rpt"/>
</dbReference>
<dbReference type="Gene3D" id="2.60.120.260">
    <property type="entry name" value="Galactose-binding domain-like"/>
    <property type="match status" value="1"/>
</dbReference>
<evidence type="ECO:0000256" key="3">
    <source>
        <dbReference type="SAM" id="MobiDB-lite"/>
    </source>
</evidence>
<dbReference type="InterPro" id="IPR012919">
    <property type="entry name" value="SUN_dom"/>
</dbReference>
<evidence type="ECO:0000256" key="1">
    <source>
        <dbReference type="ARBA" id="ARBA00022737"/>
    </source>
</evidence>
<dbReference type="InterPro" id="IPR052201">
    <property type="entry name" value="LRR-containing_regulator"/>
</dbReference>
<dbReference type="SMART" id="SM00368">
    <property type="entry name" value="LRR_RI"/>
    <property type="match status" value="9"/>
</dbReference>
<dbReference type="Pfam" id="PF13516">
    <property type="entry name" value="LRR_6"/>
    <property type="match status" value="5"/>
</dbReference>
<feature type="compositionally biased region" description="Low complexity" evidence="3">
    <location>
        <begin position="1225"/>
        <end position="1235"/>
    </location>
</feature>
<feature type="region of interest" description="Disordered" evidence="3">
    <location>
        <begin position="612"/>
        <end position="634"/>
    </location>
</feature>
<feature type="coiled-coil region" evidence="2">
    <location>
        <begin position="1303"/>
        <end position="1330"/>
    </location>
</feature>
<protein>
    <submittedName>
        <fullName evidence="6">SUN domain-containing protein</fullName>
    </submittedName>
</protein>
<feature type="coiled-coil region" evidence="2">
    <location>
        <begin position="1484"/>
        <end position="1518"/>
    </location>
</feature>
<accession>A0A1I8G105</accession>
<keyword evidence="2" id="KW-0175">Coiled coil</keyword>